<reference evidence="2 3" key="1">
    <citation type="journal article" date="2019" name="Environ. Microbiol.">
        <title>Species interactions and distinct microbial communities in high Arctic permafrost affected cryosols are associated with the CH4 and CO2 gas fluxes.</title>
        <authorList>
            <person name="Altshuler I."/>
            <person name="Hamel J."/>
            <person name="Turney S."/>
            <person name="Magnuson E."/>
            <person name="Levesque R."/>
            <person name="Greer C."/>
            <person name="Whyte L.G."/>
        </authorList>
    </citation>
    <scope>NUCLEOTIDE SEQUENCE [LARGE SCALE GENOMIC DNA]</scope>
    <source>
        <strain evidence="2 3">42</strain>
    </source>
</reference>
<organism evidence="2 3">
    <name type="scientific">Flavobacterium pectinovorum</name>
    <dbReference type="NCBI Taxonomy" id="29533"/>
    <lineage>
        <taxon>Bacteria</taxon>
        <taxon>Pseudomonadati</taxon>
        <taxon>Bacteroidota</taxon>
        <taxon>Flavobacteriia</taxon>
        <taxon>Flavobacteriales</taxon>
        <taxon>Flavobacteriaceae</taxon>
        <taxon>Flavobacterium</taxon>
    </lineage>
</organism>
<dbReference type="Pfam" id="PF04972">
    <property type="entry name" value="BON"/>
    <property type="match status" value="1"/>
</dbReference>
<keyword evidence="3" id="KW-1185">Reference proteome</keyword>
<dbReference type="PROSITE" id="PS50914">
    <property type="entry name" value="BON"/>
    <property type="match status" value="1"/>
</dbReference>
<sequence>MIKGVLIVQSTLHDTIEQRDVEQALERNWSIRKDIIVKVEGATVRLSGIVSSLYKKEEAGHIASKAPGITLVDNRLIIHFNYKKNNLKN</sequence>
<dbReference type="EMBL" id="RCZH01000018">
    <property type="protein sequence ID" value="TPG34767.1"/>
    <property type="molecule type" value="Genomic_DNA"/>
</dbReference>
<evidence type="ECO:0000259" key="1">
    <source>
        <dbReference type="PROSITE" id="PS50914"/>
    </source>
</evidence>
<dbReference type="AlphaFoldDB" id="A0A502EBI9"/>
<protein>
    <submittedName>
        <fullName evidence="2">BON domain-containing protein</fullName>
    </submittedName>
</protein>
<dbReference type="InterPro" id="IPR007055">
    <property type="entry name" value="BON_dom"/>
</dbReference>
<proteinExistence type="predicted"/>
<name>A0A502EBI9_9FLAO</name>
<dbReference type="Proteomes" id="UP000319700">
    <property type="component" value="Unassembled WGS sequence"/>
</dbReference>
<dbReference type="Gene3D" id="3.30.1340.30">
    <property type="match status" value="1"/>
</dbReference>
<accession>A0A502EBI9</accession>
<gene>
    <name evidence="2" type="ORF">EAH81_22025</name>
</gene>
<comment type="caution">
    <text evidence="2">The sequence shown here is derived from an EMBL/GenBank/DDBJ whole genome shotgun (WGS) entry which is preliminary data.</text>
</comment>
<evidence type="ECO:0000313" key="3">
    <source>
        <dbReference type="Proteomes" id="UP000319700"/>
    </source>
</evidence>
<feature type="domain" description="BON" evidence="1">
    <location>
        <begin position="13"/>
        <end position="80"/>
    </location>
</feature>
<evidence type="ECO:0000313" key="2">
    <source>
        <dbReference type="EMBL" id="TPG34767.1"/>
    </source>
</evidence>